<dbReference type="Gene3D" id="3.90.320.10">
    <property type="match status" value="1"/>
</dbReference>
<name>A0A9E4N5Z5_9GAMM</name>
<dbReference type="InterPro" id="IPR011604">
    <property type="entry name" value="PDDEXK-like_dom_sf"/>
</dbReference>
<evidence type="ECO:0000256" key="1">
    <source>
        <dbReference type="SAM" id="MobiDB-lite"/>
    </source>
</evidence>
<dbReference type="AlphaFoldDB" id="A0A9E4N5Z5"/>
<protein>
    <submittedName>
        <fullName evidence="2">DUF2800 domain-containing protein</fullName>
    </submittedName>
</protein>
<evidence type="ECO:0000313" key="2">
    <source>
        <dbReference type="EMBL" id="MCG7948055.1"/>
    </source>
</evidence>
<reference evidence="2" key="1">
    <citation type="journal article" date="2021" name="Proc. Natl. Acad. Sci. U.S.A.">
        <title>Global biogeography of chemosynthetic symbionts reveals both localized and globally distributed symbiont groups. .</title>
        <authorList>
            <person name="Osvatic J.T."/>
            <person name="Wilkins L.G.E."/>
            <person name="Leibrecht L."/>
            <person name="Leray M."/>
            <person name="Zauner S."/>
            <person name="Polzin J."/>
            <person name="Camacho Y."/>
            <person name="Gros O."/>
            <person name="van Gils J.A."/>
            <person name="Eisen J.A."/>
            <person name="Petersen J.M."/>
            <person name="Yuen B."/>
        </authorList>
    </citation>
    <scope>NUCLEOTIDE SEQUENCE</scope>
    <source>
        <strain evidence="2">MAGclacostrist064TRANS</strain>
    </source>
</reference>
<accession>A0A9E4N5Z5</accession>
<dbReference type="Pfam" id="PF10926">
    <property type="entry name" value="DUF2800"/>
    <property type="match status" value="1"/>
</dbReference>
<gene>
    <name evidence="2" type="ORF">JAZ07_17055</name>
</gene>
<feature type="compositionally biased region" description="Basic and acidic residues" evidence="1">
    <location>
        <begin position="350"/>
        <end position="364"/>
    </location>
</feature>
<organism evidence="2 3">
    <name type="scientific">Candidatus Thiodiazotropha taylori</name>
    <dbReference type="NCBI Taxonomy" id="2792791"/>
    <lineage>
        <taxon>Bacteria</taxon>
        <taxon>Pseudomonadati</taxon>
        <taxon>Pseudomonadota</taxon>
        <taxon>Gammaproteobacteria</taxon>
        <taxon>Chromatiales</taxon>
        <taxon>Sedimenticolaceae</taxon>
        <taxon>Candidatus Thiodiazotropha</taxon>
    </lineage>
</organism>
<evidence type="ECO:0000313" key="3">
    <source>
        <dbReference type="Proteomes" id="UP000886667"/>
    </source>
</evidence>
<proteinExistence type="predicted"/>
<feature type="region of interest" description="Disordered" evidence="1">
    <location>
        <begin position="350"/>
        <end position="393"/>
    </location>
</feature>
<sequence length="393" mass="44012">MSHSVLFAPSSLHRRVRCPASGTMEAQIPDEAASIYAEEGTAAHKLGEQVLQRPEFMCVDYIGTEIHPGFMVDDEMAGYVQAYVDGIRELVGVDNLLWVEQKVSFSEYAPDGYGTSDAVVYVHDDKRLIVNDLKYGKGIRVDAQENEQLQAYGLGTVLKYTGILDIELVTLRIHQPRLDHISEWTVTLAEIYEFGDLLKSVAELVLSENPPFRPGEKQCRWCKAKAVCKPHAESNLTVITGGQVINFEDLTKPLDPVVPNALTNEQIAQLLPEIENISEWCSAIKAHAQHQLESGYEIPGYKLVRGRAGIRSWIDEAEAEKKLRNMRFKVNDIFVKKLITPAKSDKLLNKDQREKMSDLIRQPEGKPTIAPDSDKRPAINVKPDFENLESASA</sequence>
<dbReference type="InterPro" id="IPR021229">
    <property type="entry name" value="DUF2800"/>
</dbReference>
<dbReference type="EMBL" id="JAEPCM010000606">
    <property type="protein sequence ID" value="MCG7948055.1"/>
    <property type="molecule type" value="Genomic_DNA"/>
</dbReference>
<dbReference type="Proteomes" id="UP000886667">
    <property type="component" value="Unassembled WGS sequence"/>
</dbReference>
<comment type="caution">
    <text evidence="2">The sequence shown here is derived from an EMBL/GenBank/DDBJ whole genome shotgun (WGS) entry which is preliminary data.</text>
</comment>